<protein>
    <submittedName>
        <fullName evidence="2">Uncharacterized protein</fullName>
    </submittedName>
</protein>
<proteinExistence type="predicted"/>
<evidence type="ECO:0000313" key="2">
    <source>
        <dbReference type="EMBL" id="SHH63060.1"/>
    </source>
</evidence>
<keyword evidence="3" id="KW-1185">Reference proteome</keyword>
<name>A0A1M5UJF7_9BURK</name>
<organism evidence="2 3">
    <name type="scientific">Pollutimonas bauzanensis</name>
    <dbReference type="NCBI Taxonomy" id="658167"/>
    <lineage>
        <taxon>Bacteria</taxon>
        <taxon>Pseudomonadati</taxon>
        <taxon>Pseudomonadota</taxon>
        <taxon>Betaproteobacteria</taxon>
        <taxon>Burkholderiales</taxon>
        <taxon>Alcaligenaceae</taxon>
        <taxon>Pollutimonas</taxon>
    </lineage>
</organism>
<dbReference type="STRING" id="658167.SAMN04488135_10416"/>
<reference evidence="2 3" key="1">
    <citation type="submission" date="2016-11" db="EMBL/GenBank/DDBJ databases">
        <authorList>
            <person name="Jaros S."/>
            <person name="Januszkiewicz K."/>
            <person name="Wedrychowicz H."/>
        </authorList>
    </citation>
    <scope>NUCLEOTIDE SEQUENCE [LARGE SCALE GENOMIC DNA]</scope>
    <source>
        <strain evidence="2 3">CGMCC 1.10190</strain>
    </source>
</reference>
<dbReference type="RefSeq" id="WP_143160930.1">
    <property type="nucleotide sequence ID" value="NZ_FQXE01000004.1"/>
</dbReference>
<gene>
    <name evidence="2" type="ORF">SAMN04488135_10416</name>
</gene>
<dbReference type="AlphaFoldDB" id="A0A1M5UJF7"/>
<feature type="compositionally biased region" description="Low complexity" evidence="1">
    <location>
        <begin position="71"/>
        <end position="81"/>
    </location>
</feature>
<evidence type="ECO:0000313" key="3">
    <source>
        <dbReference type="Proteomes" id="UP000184226"/>
    </source>
</evidence>
<accession>A0A1M5UJF7</accession>
<dbReference type="EMBL" id="FQXE01000004">
    <property type="protein sequence ID" value="SHH63060.1"/>
    <property type="molecule type" value="Genomic_DNA"/>
</dbReference>
<dbReference type="Proteomes" id="UP000184226">
    <property type="component" value="Unassembled WGS sequence"/>
</dbReference>
<feature type="region of interest" description="Disordered" evidence="1">
    <location>
        <begin position="65"/>
        <end position="93"/>
    </location>
</feature>
<sequence length="93" mass="10452">MAFAPRNRSAPNASSRNDYDSPWKDALEQYFEPALALLMPELHAIIDWSHPPQFLDKEFQAVSHKRRRRASGAGRARPAHANLLSADTGPPPY</sequence>
<evidence type="ECO:0000256" key="1">
    <source>
        <dbReference type="SAM" id="MobiDB-lite"/>
    </source>
</evidence>
<feature type="region of interest" description="Disordered" evidence="1">
    <location>
        <begin position="1"/>
        <end position="21"/>
    </location>
</feature>
<dbReference type="OrthoDB" id="9132424at2"/>